<dbReference type="PATRIC" id="fig|1094496.3.peg.1138"/>
<dbReference type="AlphaFoldDB" id="N6ULL3"/>
<reference evidence="1 2" key="1">
    <citation type="journal article" date="2013" name="PLoS Genet.">
        <title>A gene transfer agent and a dynamic repertoire of secretion systems hold the keys to the explosive radiation of the emerging pathogen Bartonella.</title>
        <authorList>
            <person name="Guy L."/>
            <person name="Nystedt B."/>
            <person name="Toft C."/>
            <person name="Zaremba-Niedzwiedzka K."/>
            <person name="Berglund E.C."/>
            <person name="Granberg F."/>
            <person name="Naslund K."/>
            <person name="Eriksson A.S."/>
            <person name="Andersson S.G."/>
        </authorList>
    </citation>
    <scope>NUCLEOTIDE SEQUENCE [LARGE SCALE GENOMIC DNA]</scope>
    <source>
        <strain evidence="2">m07a</strain>
    </source>
</reference>
<dbReference type="InterPro" id="IPR011050">
    <property type="entry name" value="Pectin_lyase_fold/virulence"/>
</dbReference>
<proteinExistence type="predicted"/>
<dbReference type="SUPFAM" id="SSF51126">
    <property type="entry name" value="Pectin lyase-like"/>
    <property type="match status" value="1"/>
</dbReference>
<evidence type="ECO:0000313" key="1">
    <source>
        <dbReference type="EMBL" id="ENN91098.1"/>
    </source>
</evidence>
<evidence type="ECO:0000313" key="2">
    <source>
        <dbReference type="Proteomes" id="UP000014242"/>
    </source>
</evidence>
<name>N6ULL3_9HYPH</name>
<evidence type="ECO:0008006" key="3">
    <source>
        <dbReference type="Google" id="ProtNLM"/>
    </source>
</evidence>
<dbReference type="Gene3D" id="2.160.20.10">
    <property type="entry name" value="Single-stranded right-handed beta-helix, Pectin lyase-like"/>
    <property type="match status" value="1"/>
</dbReference>
<sequence>MTSASLARVTIEGKGSEDSYGVYAEGKESLTMTLTDVRISRVGTGVYAEKGTLMMKDGTTIEFTGNYGVSVGNNVTKAELTRVTIEGQSKGYGVYAVGSETLEMILDGVTISGVQMGVKVERGVLKMTGKSTIDFMGDGWGVMVGDKVESASLKNVTIEGRDSGYGVYAVGKEEMTMTLDDVRISKVEVGVYAKKGMLKMTEGSVTDFADYGVKLGSAVTSASLARVTIEGDEGDGSGYGVYAVGGTNLEMTLDGVTISGVKKGVRMEGKSLTISGHSTISFMGDYGIGVGSSVKNVSLKDVTITGQNKGKGTRVY</sequence>
<dbReference type="EMBL" id="AGWC01000005">
    <property type="protein sequence ID" value="ENN91098.1"/>
    <property type="molecule type" value="Genomic_DNA"/>
</dbReference>
<dbReference type="HOGENOM" id="CLU_899136_0_0_5"/>
<keyword evidence="2" id="KW-1185">Reference proteome</keyword>
<accession>N6ULL3</accession>
<organism evidence="1 2">
    <name type="scientific">Bartonella schoenbuchensis m07a</name>
    <dbReference type="NCBI Taxonomy" id="1094496"/>
    <lineage>
        <taxon>Bacteria</taxon>
        <taxon>Pseudomonadati</taxon>
        <taxon>Pseudomonadota</taxon>
        <taxon>Alphaproteobacteria</taxon>
        <taxon>Hyphomicrobiales</taxon>
        <taxon>Bartonellaceae</taxon>
        <taxon>Bartonella</taxon>
    </lineage>
</organism>
<dbReference type="Proteomes" id="UP000014242">
    <property type="component" value="Unassembled WGS sequence"/>
</dbReference>
<dbReference type="InterPro" id="IPR012334">
    <property type="entry name" value="Pectin_lyas_fold"/>
</dbReference>
<comment type="caution">
    <text evidence="1">The sequence shown here is derived from an EMBL/GenBank/DDBJ whole genome shotgun (WGS) entry which is preliminary data.</text>
</comment>
<gene>
    <name evidence="1" type="ORF">m07a_11100</name>
</gene>
<protein>
    <recommendedName>
        <fullName evidence="3">Right handed beta helix domain-containing protein</fullName>
    </recommendedName>
</protein>